<dbReference type="Proteomes" id="UP000245539">
    <property type="component" value="Unassembled WGS sequence"/>
</dbReference>
<evidence type="ECO:0000256" key="2">
    <source>
        <dbReference type="ARBA" id="ARBA00049988"/>
    </source>
</evidence>
<comment type="similarity">
    <text evidence="2">Belongs to the TacA antitoxin family.</text>
</comment>
<dbReference type="RefSeq" id="WP_109835750.1">
    <property type="nucleotide sequence ID" value="NZ_QGKM01000002.1"/>
</dbReference>
<organism evidence="3 4">
    <name type="scientific">Leucothrix pacifica</name>
    <dbReference type="NCBI Taxonomy" id="1247513"/>
    <lineage>
        <taxon>Bacteria</taxon>
        <taxon>Pseudomonadati</taxon>
        <taxon>Pseudomonadota</taxon>
        <taxon>Gammaproteobacteria</taxon>
        <taxon>Thiotrichales</taxon>
        <taxon>Thiotrichaceae</taxon>
        <taxon>Leucothrix</taxon>
    </lineage>
</organism>
<comment type="caution">
    <text evidence="3">The sequence shown here is derived from an EMBL/GenBank/DDBJ whole genome shotgun (WGS) entry which is preliminary data.</text>
</comment>
<evidence type="ECO:0000313" key="4">
    <source>
        <dbReference type="Proteomes" id="UP000245539"/>
    </source>
</evidence>
<dbReference type="OrthoDB" id="6505495at2"/>
<keyword evidence="4" id="KW-1185">Reference proteome</keyword>
<evidence type="ECO:0000313" key="3">
    <source>
        <dbReference type="EMBL" id="PWR00575.1"/>
    </source>
</evidence>
<keyword evidence="1" id="KW-1277">Toxin-antitoxin system</keyword>
<dbReference type="SUPFAM" id="SSF47598">
    <property type="entry name" value="Ribbon-helix-helix"/>
    <property type="match status" value="1"/>
</dbReference>
<dbReference type="InterPro" id="IPR010985">
    <property type="entry name" value="Ribbon_hlx_hlx"/>
</dbReference>
<dbReference type="GO" id="GO:0006355">
    <property type="term" value="P:regulation of DNA-templated transcription"/>
    <property type="evidence" value="ECO:0007669"/>
    <property type="project" value="InterPro"/>
</dbReference>
<name>A0A317CQA9_9GAMM</name>
<dbReference type="AlphaFoldDB" id="A0A317CQA9"/>
<accession>A0A317CQA9</accession>
<dbReference type="Gene3D" id="1.20.5.780">
    <property type="entry name" value="Single helix bin"/>
    <property type="match status" value="1"/>
</dbReference>
<dbReference type="PANTHER" id="PTHR35401:SF2">
    <property type="entry name" value="ABC-TYPE TRANSPORT SYSTEM"/>
    <property type="match status" value="1"/>
</dbReference>
<sequence>MNTETRKDQTLKFRIDDLTLKLLDQAQSYVEINRSKFIRQSIREKAEAVIAEHDQTRFNENDWHLFFDSLDKPAEPTERMKKAAQRYSQIVNSDEV</sequence>
<dbReference type="InterPro" id="IPR014795">
    <property type="entry name" value="TacA_1-like"/>
</dbReference>
<proteinExistence type="inferred from homology"/>
<evidence type="ECO:0000256" key="1">
    <source>
        <dbReference type="ARBA" id="ARBA00022649"/>
    </source>
</evidence>
<gene>
    <name evidence="3" type="ORF">DKW60_00735</name>
</gene>
<reference evidence="3 4" key="1">
    <citation type="submission" date="2018-05" db="EMBL/GenBank/DDBJ databases">
        <title>Leucothrix arctica sp. nov., isolated from Arctic seawater.</title>
        <authorList>
            <person name="Choi A."/>
            <person name="Baek K."/>
        </authorList>
    </citation>
    <scope>NUCLEOTIDE SEQUENCE [LARGE SCALE GENOMIC DNA]</scope>
    <source>
        <strain evidence="3 4">JCM 18388</strain>
    </source>
</reference>
<dbReference type="PANTHER" id="PTHR35401">
    <property type="entry name" value="COPG FAMILY HELIX-TURN-HELIX PROTEIN-RELATED-RELATED"/>
    <property type="match status" value="1"/>
</dbReference>
<dbReference type="Pfam" id="PF08681">
    <property type="entry name" value="TacA1"/>
    <property type="match status" value="1"/>
</dbReference>
<dbReference type="EMBL" id="QGKM01000002">
    <property type="protein sequence ID" value="PWR00575.1"/>
    <property type="molecule type" value="Genomic_DNA"/>
</dbReference>
<protein>
    <submittedName>
        <fullName evidence="3">DUF1778 domain-containing protein</fullName>
    </submittedName>
</protein>